<dbReference type="Pfam" id="PF01206">
    <property type="entry name" value="TusA"/>
    <property type="match status" value="1"/>
</dbReference>
<accession>A0A401JAF9</accession>
<protein>
    <submittedName>
        <fullName evidence="3">SirA family protein</fullName>
    </submittedName>
</protein>
<evidence type="ECO:0000313" key="4">
    <source>
        <dbReference type="Proteomes" id="UP000286806"/>
    </source>
</evidence>
<organism evidence="3 4">
    <name type="scientific">Sulfuriferula multivorans</name>
    <dbReference type="NCBI Taxonomy" id="1559896"/>
    <lineage>
        <taxon>Bacteria</taxon>
        <taxon>Pseudomonadati</taxon>
        <taxon>Pseudomonadota</taxon>
        <taxon>Betaproteobacteria</taxon>
        <taxon>Nitrosomonadales</taxon>
        <taxon>Sulfuricellaceae</taxon>
        <taxon>Sulfuriferula</taxon>
    </lineage>
</organism>
<dbReference type="InterPro" id="IPR001455">
    <property type="entry name" value="TusA-like"/>
</dbReference>
<dbReference type="CDD" id="cd00291">
    <property type="entry name" value="SirA_YedF_YeeD"/>
    <property type="match status" value="1"/>
</dbReference>
<name>A0A401JAF9_9PROT</name>
<reference evidence="3 4" key="1">
    <citation type="journal article" date="2019" name="Front. Microbiol.">
        <title>Genomes of Neutrophilic Sulfur-Oxidizing Chemolithoautotrophs Representing 9 Proteobacterial Species From 8 Genera.</title>
        <authorList>
            <person name="Watanabe T."/>
            <person name="Kojima H."/>
            <person name="Umezawa K."/>
            <person name="Hori C."/>
            <person name="Takasuka T.E."/>
            <person name="Kato Y."/>
            <person name="Fukui M."/>
        </authorList>
    </citation>
    <scope>NUCLEOTIDE SEQUENCE [LARGE SCALE GENOMIC DNA]</scope>
    <source>
        <strain evidence="3 4">TTN</strain>
    </source>
</reference>
<dbReference type="RefSeq" id="WP_124703447.1">
    <property type="nucleotide sequence ID" value="NZ_BGOW01000002.1"/>
</dbReference>
<dbReference type="Gene3D" id="3.30.110.40">
    <property type="entry name" value="TusA-like domain"/>
    <property type="match status" value="1"/>
</dbReference>
<gene>
    <name evidence="3" type="ORF">SFMTTN_0407</name>
</gene>
<sequence length="102" mass="11284">MGFFSKKTEAVPDAGQMTQAVLPDGTQHLIKQQINCLGDSCPRPQLMTKKALSTAMPGDVIEVLIDNATSMEAIPPMMKDLRSSHLATVRADRCWHVYVRKD</sequence>
<keyword evidence="4" id="KW-1185">Reference proteome</keyword>
<dbReference type="AlphaFoldDB" id="A0A401JAF9"/>
<evidence type="ECO:0000313" key="3">
    <source>
        <dbReference type="EMBL" id="GBL44607.1"/>
    </source>
</evidence>
<dbReference type="PANTHER" id="PTHR33279">
    <property type="entry name" value="SULFUR CARRIER PROTEIN YEDF-RELATED"/>
    <property type="match status" value="1"/>
</dbReference>
<dbReference type="OrthoDB" id="9797551at2"/>
<evidence type="ECO:0000256" key="1">
    <source>
        <dbReference type="ARBA" id="ARBA00008984"/>
    </source>
</evidence>
<evidence type="ECO:0000259" key="2">
    <source>
        <dbReference type="PROSITE" id="PS01148"/>
    </source>
</evidence>
<dbReference type="PROSITE" id="PS01148">
    <property type="entry name" value="UPF0033"/>
    <property type="match status" value="1"/>
</dbReference>
<comment type="caution">
    <text evidence="3">The sequence shown here is derived from an EMBL/GenBank/DDBJ whole genome shotgun (WGS) entry which is preliminary data.</text>
</comment>
<dbReference type="InterPro" id="IPR036868">
    <property type="entry name" value="TusA-like_sf"/>
</dbReference>
<dbReference type="SUPFAM" id="SSF64307">
    <property type="entry name" value="SirA-like"/>
    <property type="match status" value="1"/>
</dbReference>
<proteinExistence type="inferred from homology"/>
<comment type="similarity">
    <text evidence="1">Belongs to the sulfur carrier protein TusA family.</text>
</comment>
<feature type="domain" description="UPF0033" evidence="2">
    <location>
        <begin position="34"/>
        <end position="58"/>
    </location>
</feature>
<dbReference type="PANTHER" id="PTHR33279:SF6">
    <property type="entry name" value="SULFUR CARRIER PROTEIN YEDF-RELATED"/>
    <property type="match status" value="1"/>
</dbReference>
<dbReference type="EMBL" id="BGOW01000002">
    <property type="protein sequence ID" value="GBL44607.1"/>
    <property type="molecule type" value="Genomic_DNA"/>
</dbReference>
<dbReference type="Proteomes" id="UP000286806">
    <property type="component" value="Unassembled WGS sequence"/>
</dbReference>